<protein>
    <recommendedName>
        <fullName evidence="3">DUF3168 domain-containing protein</fullName>
    </recommendedName>
</protein>
<organism evidence="1 2">
    <name type="scientific">Pedococcus ginsenosidimutans</name>
    <dbReference type="NCBI Taxonomy" id="490570"/>
    <lineage>
        <taxon>Bacteria</taxon>
        <taxon>Bacillati</taxon>
        <taxon>Actinomycetota</taxon>
        <taxon>Actinomycetes</taxon>
        <taxon>Micrococcales</taxon>
        <taxon>Intrasporangiaceae</taxon>
        <taxon>Pedococcus</taxon>
    </lineage>
</organism>
<evidence type="ECO:0000313" key="1">
    <source>
        <dbReference type="EMBL" id="GAA4728273.1"/>
    </source>
</evidence>
<keyword evidence="2" id="KW-1185">Reference proteome</keyword>
<name>A0ABP8YI34_9MICO</name>
<dbReference type="Proteomes" id="UP001500556">
    <property type="component" value="Unassembled WGS sequence"/>
</dbReference>
<dbReference type="RefSeq" id="WP_345504370.1">
    <property type="nucleotide sequence ID" value="NZ_BAABLO010000011.1"/>
</dbReference>
<evidence type="ECO:0000313" key="2">
    <source>
        <dbReference type="Proteomes" id="UP001500556"/>
    </source>
</evidence>
<comment type="caution">
    <text evidence="1">The sequence shown here is derived from an EMBL/GenBank/DDBJ whole genome shotgun (WGS) entry which is preliminary data.</text>
</comment>
<dbReference type="EMBL" id="BAABLO010000011">
    <property type="protein sequence ID" value="GAA4728273.1"/>
    <property type="molecule type" value="Genomic_DNA"/>
</dbReference>
<sequence>MTADWSTPEGLAEIKAALAATIEGWRSPVAYAVGISPASSSPEVEFPHVNPPGGTHGLPCVILAAVVGHAHGSATYELSAQQLSQAVETLAPAEACTSLSHPNLAAWREVLEELGSNPARTAYAVFVGDLDDPVTSAADATLRTLVQPPPS</sequence>
<evidence type="ECO:0008006" key="3">
    <source>
        <dbReference type="Google" id="ProtNLM"/>
    </source>
</evidence>
<proteinExistence type="predicted"/>
<accession>A0ABP8YI34</accession>
<reference evidence="2" key="1">
    <citation type="journal article" date="2019" name="Int. J. Syst. Evol. Microbiol.">
        <title>The Global Catalogue of Microorganisms (GCM) 10K type strain sequencing project: providing services to taxonomists for standard genome sequencing and annotation.</title>
        <authorList>
            <consortium name="The Broad Institute Genomics Platform"/>
            <consortium name="The Broad Institute Genome Sequencing Center for Infectious Disease"/>
            <person name="Wu L."/>
            <person name="Ma J."/>
        </authorList>
    </citation>
    <scope>NUCLEOTIDE SEQUENCE [LARGE SCALE GENOMIC DNA]</scope>
    <source>
        <strain evidence="2">JCM 18961</strain>
    </source>
</reference>
<gene>
    <name evidence="1" type="ORF">GCM10025782_28800</name>
</gene>